<protein>
    <submittedName>
        <fullName evidence="2">Uncharacterized protein</fullName>
    </submittedName>
</protein>
<gene>
    <name evidence="2" type="ORF">EVAR_97834_1</name>
</gene>
<comment type="caution">
    <text evidence="2">The sequence shown here is derived from an EMBL/GenBank/DDBJ whole genome shotgun (WGS) entry which is preliminary data.</text>
</comment>
<evidence type="ECO:0000256" key="1">
    <source>
        <dbReference type="SAM" id="MobiDB-lite"/>
    </source>
</evidence>
<evidence type="ECO:0000313" key="3">
    <source>
        <dbReference type="Proteomes" id="UP000299102"/>
    </source>
</evidence>
<reference evidence="2 3" key="1">
    <citation type="journal article" date="2019" name="Commun. Biol.">
        <title>The bagworm genome reveals a unique fibroin gene that provides high tensile strength.</title>
        <authorList>
            <person name="Kono N."/>
            <person name="Nakamura H."/>
            <person name="Ohtoshi R."/>
            <person name="Tomita M."/>
            <person name="Numata K."/>
            <person name="Arakawa K."/>
        </authorList>
    </citation>
    <scope>NUCLEOTIDE SEQUENCE [LARGE SCALE GENOMIC DNA]</scope>
</reference>
<accession>A0A4C1SH64</accession>
<feature type="compositionally biased region" description="Low complexity" evidence="1">
    <location>
        <begin position="89"/>
        <end position="103"/>
    </location>
</feature>
<name>A0A4C1SH64_EUMVA</name>
<dbReference type="AlphaFoldDB" id="A0A4C1SH64"/>
<dbReference type="Proteomes" id="UP000299102">
    <property type="component" value="Unassembled WGS sequence"/>
</dbReference>
<organism evidence="2 3">
    <name type="scientific">Eumeta variegata</name>
    <name type="common">Bagworm moth</name>
    <name type="synonym">Eumeta japonica</name>
    <dbReference type="NCBI Taxonomy" id="151549"/>
    <lineage>
        <taxon>Eukaryota</taxon>
        <taxon>Metazoa</taxon>
        <taxon>Ecdysozoa</taxon>
        <taxon>Arthropoda</taxon>
        <taxon>Hexapoda</taxon>
        <taxon>Insecta</taxon>
        <taxon>Pterygota</taxon>
        <taxon>Neoptera</taxon>
        <taxon>Endopterygota</taxon>
        <taxon>Lepidoptera</taxon>
        <taxon>Glossata</taxon>
        <taxon>Ditrysia</taxon>
        <taxon>Tineoidea</taxon>
        <taxon>Psychidae</taxon>
        <taxon>Oiketicinae</taxon>
        <taxon>Eumeta</taxon>
    </lineage>
</organism>
<evidence type="ECO:0000313" key="2">
    <source>
        <dbReference type="EMBL" id="GBP01246.1"/>
    </source>
</evidence>
<keyword evidence="3" id="KW-1185">Reference proteome</keyword>
<sequence>MSHGRGAAGGPAVAHICHRPRVPNQWGAPPKEGVEISRGAQYVCIFERKNNLAQTCNRLFYKILLDITWVLLRRIALAALHPGIRARQPAGGDAGSAPAPASPRTGRQLKHKHNTAKIWKETLKNPCNKVIRKCIKIDEKKKCQE</sequence>
<proteinExistence type="predicted"/>
<dbReference type="EMBL" id="BGZK01003435">
    <property type="protein sequence ID" value="GBP01246.1"/>
    <property type="molecule type" value="Genomic_DNA"/>
</dbReference>
<feature type="region of interest" description="Disordered" evidence="1">
    <location>
        <begin position="87"/>
        <end position="111"/>
    </location>
</feature>